<organism evidence="1 2">
    <name type="scientific">Streptomyces siamensis</name>
    <dbReference type="NCBI Taxonomy" id="1274986"/>
    <lineage>
        <taxon>Bacteria</taxon>
        <taxon>Bacillati</taxon>
        <taxon>Actinomycetota</taxon>
        <taxon>Actinomycetes</taxon>
        <taxon>Kitasatosporales</taxon>
        <taxon>Streptomycetaceae</taxon>
        <taxon>Streptomyces</taxon>
    </lineage>
</organism>
<evidence type="ECO:0000313" key="2">
    <source>
        <dbReference type="Proteomes" id="UP001501759"/>
    </source>
</evidence>
<sequence length="331" mass="36495">MDTTGLLASAQRQLIRAMSAWCTSDNDMAVLHGGIGTEHLLKALLAARHPSLLVDGRDFNSLLHATGQSIYAASPKTKVKTIGALDAFKRAAALITMPVKERDLDPLLTARNGVAHLGAHDDAGTHDALAIAVTVADAVLTDLQEDIPTFWGQWADTRLDLERMQRDAQIAAQQALKGVGVDAADEPRMEEWEDGLLEPMDEEFRSKSFQAAQIAVAVKVRFAKKLYRVLYYGKTPEEIARAAMVEPEADRSEYGECLYRSVKCPVCGADGDVQASLSNQPKRLKKGRKARQSREFPDYFDCYTCGLELDNRYELEVLGMAEPSESGWFAY</sequence>
<protein>
    <recommendedName>
        <fullName evidence="3">Clp R domain-containing protein</fullName>
    </recommendedName>
</protein>
<dbReference type="EMBL" id="BAABKB010000045">
    <property type="protein sequence ID" value="GAA5035739.1"/>
    <property type="molecule type" value="Genomic_DNA"/>
</dbReference>
<gene>
    <name evidence="1" type="ORF">GCM10023335_81860</name>
</gene>
<dbReference type="Proteomes" id="UP001501759">
    <property type="component" value="Unassembled WGS sequence"/>
</dbReference>
<evidence type="ECO:0000313" key="1">
    <source>
        <dbReference type="EMBL" id="GAA5035739.1"/>
    </source>
</evidence>
<comment type="caution">
    <text evidence="1">The sequence shown here is derived from an EMBL/GenBank/DDBJ whole genome shotgun (WGS) entry which is preliminary data.</text>
</comment>
<keyword evidence="2" id="KW-1185">Reference proteome</keyword>
<accession>A0ABP9JLH2</accession>
<reference evidence="2" key="1">
    <citation type="journal article" date="2019" name="Int. J. Syst. Evol. Microbiol.">
        <title>The Global Catalogue of Microorganisms (GCM) 10K type strain sequencing project: providing services to taxonomists for standard genome sequencing and annotation.</title>
        <authorList>
            <consortium name="The Broad Institute Genomics Platform"/>
            <consortium name="The Broad Institute Genome Sequencing Center for Infectious Disease"/>
            <person name="Wu L."/>
            <person name="Ma J."/>
        </authorList>
    </citation>
    <scope>NUCLEOTIDE SEQUENCE [LARGE SCALE GENOMIC DNA]</scope>
    <source>
        <strain evidence="2">JCM 18409</strain>
    </source>
</reference>
<dbReference type="RefSeq" id="WP_345657986.1">
    <property type="nucleotide sequence ID" value="NZ_BAABKB010000045.1"/>
</dbReference>
<proteinExistence type="predicted"/>
<evidence type="ECO:0008006" key="3">
    <source>
        <dbReference type="Google" id="ProtNLM"/>
    </source>
</evidence>
<name>A0ABP9JLH2_9ACTN</name>